<dbReference type="Proteomes" id="UP000502756">
    <property type="component" value="Chromosome"/>
</dbReference>
<name>A0A6M5Y9T2_9BACT</name>
<dbReference type="EMBL" id="CP053435">
    <property type="protein sequence ID" value="QJW89971.1"/>
    <property type="molecule type" value="Genomic_DNA"/>
</dbReference>
<evidence type="ECO:0000259" key="1">
    <source>
        <dbReference type="Pfam" id="PF00582"/>
    </source>
</evidence>
<organism evidence="2 3">
    <name type="scientific">Spirosoma taeanense</name>
    <dbReference type="NCBI Taxonomy" id="2735870"/>
    <lineage>
        <taxon>Bacteria</taxon>
        <taxon>Pseudomonadati</taxon>
        <taxon>Bacteroidota</taxon>
        <taxon>Cytophagia</taxon>
        <taxon>Cytophagales</taxon>
        <taxon>Cytophagaceae</taxon>
        <taxon>Spirosoma</taxon>
    </lineage>
</organism>
<dbReference type="CDD" id="cd00293">
    <property type="entry name" value="USP-like"/>
    <property type="match status" value="1"/>
</dbReference>
<keyword evidence="3" id="KW-1185">Reference proteome</keyword>
<dbReference type="RefSeq" id="WP_171739816.1">
    <property type="nucleotide sequence ID" value="NZ_CP053435.1"/>
</dbReference>
<sequence>MKKILVLTDFSEASHNALAVARSLFSEIDADFNLLCVHPQRSQGFTPLFNFGTARVDYDDLFQNLLMELQGQASTERHTFRSSVCPGQLLQTVERAVLLEGYDLVVIGARKDSFEWFGQRATNLIDQLKSNLLIVPVNMSSRRVHEVVLATDLANPVDTEQLSSLKELITIKGASLVLLNIDTPPKSVMHYEKETLIQQYFTPIQPAIVHLQALDARQGIDAYLAAHSVDLLVTIPYHRWRTDRLASGRKKHAQPFIASVPMLTLYDDGSKAQSKSADRLATRTYVRQPYKPLILAG</sequence>
<dbReference type="KEGG" id="stae:HNV11_11585"/>
<reference evidence="2 3" key="1">
    <citation type="submission" date="2020-05" db="EMBL/GenBank/DDBJ databases">
        <title>Genome sequencing of Spirosoma sp. TS118.</title>
        <authorList>
            <person name="Lee J.-H."/>
            <person name="Jeong S."/>
            <person name="Zhao L."/>
            <person name="Jung J.-H."/>
            <person name="Kim M.-K."/>
            <person name="Lim S."/>
        </authorList>
    </citation>
    <scope>NUCLEOTIDE SEQUENCE [LARGE SCALE GENOMIC DNA]</scope>
    <source>
        <strain evidence="2 3">TS118</strain>
    </source>
</reference>
<dbReference type="SUPFAM" id="SSF52402">
    <property type="entry name" value="Adenine nucleotide alpha hydrolases-like"/>
    <property type="match status" value="1"/>
</dbReference>
<dbReference type="AlphaFoldDB" id="A0A6M5Y9T2"/>
<accession>A0A6M5Y9T2</accession>
<feature type="domain" description="UspA" evidence="1">
    <location>
        <begin position="1"/>
        <end position="136"/>
    </location>
</feature>
<evidence type="ECO:0000313" key="3">
    <source>
        <dbReference type="Proteomes" id="UP000502756"/>
    </source>
</evidence>
<proteinExistence type="predicted"/>
<gene>
    <name evidence="2" type="ORF">HNV11_11585</name>
</gene>
<dbReference type="Pfam" id="PF00582">
    <property type="entry name" value="Usp"/>
    <property type="match status" value="1"/>
</dbReference>
<evidence type="ECO:0000313" key="2">
    <source>
        <dbReference type="EMBL" id="QJW89971.1"/>
    </source>
</evidence>
<dbReference type="InterPro" id="IPR006016">
    <property type="entry name" value="UspA"/>
</dbReference>
<dbReference type="Gene3D" id="3.40.50.12370">
    <property type="match status" value="1"/>
</dbReference>
<protein>
    <submittedName>
        <fullName evidence="2">Universal stress protein</fullName>
    </submittedName>
</protein>